<evidence type="ECO:0000256" key="4">
    <source>
        <dbReference type="RuleBase" id="RU004106"/>
    </source>
</evidence>
<keyword evidence="3 5" id="KW-0663">Pyridoxal phosphate</keyword>
<dbReference type="InterPro" id="IPR043131">
    <property type="entry name" value="BCAT-like_N"/>
</dbReference>
<dbReference type="Pfam" id="PF01063">
    <property type="entry name" value="Aminotran_4"/>
    <property type="match status" value="1"/>
</dbReference>
<evidence type="ECO:0000313" key="7">
    <source>
        <dbReference type="Proteomes" id="UP001499841"/>
    </source>
</evidence>
<dbReference type="InterPro" id="IPR050571">
    <property type="entry name" value="Class-IV_PLP-Dep_Aminotrnsfr"/>
</dbReference>
<dbReference type="PROSITE" id="PS00770">
    <property type="entry name" value="AA_TRANSFER_CLASS_4"/>
    <property type="match status" value="1"/>
</dbReference>
<evidence type="ECO:0000256" key="2">
    <source>
        <dbReference type="ARBA" id="ARBA00009320"/>
    </source>
</evidence>
<dbReference type="SUPFAM" id="SSF56752">
    <property type="entry name" value="D-aminoacid aminotransferase-like PLP-dependent enzymes"/>
    <property type="match status" value="1"/>
</dbReference>
<name>A0ABP8EQ61_9MICO</name>
<dbReference type="InterPro" id="IPR043132">
    <property type="entry name" value="BCAT-like_C"/>
</dbReference>
<keyword evidence="7" id="KW-1185">Reference proteome</keyword>
<dbReference type="Gene3D" id="3.20.10.10">
    <property type="entry name" value="D-amino Acid Aminotransferase, subunit A, domain 2"/>
    <property type="match status" value="1"/>
</dbReference>
<comment type="caution">
    <text evidence="6">The sequence shown here is derived from an EMBL/GenBank/DDBJ whole genome shotgun (WGS) entry which is preliminary data.</text>
</comment>
<evidence type="ECO:0000256" key="1">
    <source>
        <dbReference type="ARBA" id="ARBA00001933"/>
    </source>
</evidence>
<evidence type="ECO:0000256" key="3">
    <source>
        <dbReference type="ARBA" id="ARBA00022898"/>
    </source>
</evidence>
<dbReference type="PANTHER" id="PTHR42743">
    <property type="entry name" value="AMINO-ACID AMINOTRANSFERASE"/>
    <property type="match status" value="1"/>
</dbReference>
<dbReference type="InterPro" id="IPR036038">
    <property type="entry name" value="Aminotransferase-like"/>
</dbReference>
<dbReference type="InterPro" id="IPR001544">
    <property type="entry name" value="Aminotrans_IV"/>
</dbReference>
<comment type="cofactor">
    <cofactor evidence="1 5">
        <name>pyridoxal 5'-phosphate</name>
        <dbReference type="ChEBI" id="CHEBI:597326"/>
    </cofactor>
</comment>
<evidence type="ECO:0000256" key="5">
    <source>
        <dbReference type="RuleBase" id="RU004516"/>
    </source>
</evidence>
<gene>
    <name evidence="6" type="ORF">GCM10022262_04190</name>
</gene>
<dbReference type="RefSeq" id="WP_345037118.1">
    <property type="nucleotide sequence ID" value="NZ_BAABBA010000002.1"/>
</dbReference>
<keyword evidence="6" id="KW-0456">Lyase</keyword>
<organism evidence="6 7">
    <name type="scientific">Georgenia daeguensis</name>
    <dbReference type="NCBI Taxonomy" id="908355"/>
    <lineage>
        <taxon>Bacteria</taxon>
        <taxon>Bacillati</taxon>
        <taxon>Actinomycetota</taxon>
        <taxon>Actinomycetes</taxon>
        <taxon>Micrococcales</taxon>
        <taxon>Bogoriellaceae</taxon>
        <taxon>Georgenia</taxon>
    </lineage>
</organism>
<dbReference type="PANTHER" id="PTHR42743:SF11">
    <property type="entry name" value="AMINODEOXYCHORISMATE LYASE"/>
    <property type="match status" value="1"/>
</dbReference>
<proteinExistence type="inferred from homology"/>
<dbReference type="InterPro" id="IPR018300">
    <property type="entry name" value="Aminotrans_IV_CS"/>
</dbReference>
<evidence type="ECO:0000313" key="6">
    <source>
        <dbReference type="EMBL" id="GAA4286060.1"/>
    </source>
</evidence>
<dbReference type="Proteomes" id="UP001499841">
    <property type="component" value="Unassembled WGS sequence"/>
</dbReference>
<dbReference type="GO" id="GO:0016829">
    <property type="term" value="F:lyase activity"/>
    <property type="evidence" value="ECO:0007669"/>
    <property type="project" value="UniProtKB-KW"/>
</dbReference>
<reference evidence="7" key="1">
    <citation type="journal article" date="2019" name="Int. J. Syst. Evol. Microbiol.">
        <title>The Global Catalogue of Microorganisms (GCM) 10K type strain sequencing project: providing services to taxonomists for standard genome sequencing and annotation.</title>
        <authorList>
            <consortium name="The Broad Institute Genomics Platform"/>
            <consortium name="The Broad Institute Genome Sequencing Center for Infectious Disease"/>
            <person name="Wu L."/>
            <person name="Ma J."/>
        </authorList>
    </citation>
    <scope>NUCLEOTIDE SEQUENCE [LARGE SCALE GENOMIC DNA]</scope>
    <source>
        <strain evidence="7">JCM 17459</strain>
    </source>
</reference>
<dbReference type="EMBL" id="BAABBA010000002">
    <property type="protein sequence ID" value="GAA4286060.1"/>
    <property type="molecule type" value="Genomic_DNA"/>
</dbReference>
<comment type="similarity">
    <text evidence="2 4">Belongs to the class-IV pyridoxal-phosphate-dependent aminotransferase family.</text>
</comment>
<protein>
    <submittedName>
        <fullName evidence="6">Aminodeoxychorismate lyase</fullName>
    </submittedName>
</protein>
<sequence>MTPENRVIVWFGGRLRGHAEPLVLATDHGLTVGDGVFEACELLGGRPFALTRHLERLERSAAGLGLPLPDRDVVRAAVAEVAEAWGESLARVRILWTAGPGPLGSDAAWGPGTLVVAAAAVSAPRAASVAVVPFVRNERSAIAGLKTTSYAENVRALAWAHERGADEAVFGNTRDELCEGTGTNVFVEADGALLTPPLDSGCLAGVTRALVIEWAREAGVEVREQGLPLGIVHEAEHLALTSSTRGVVPVVAVDGRELRPGPLTQQVAEIYARRHVETPDP</sequence>
<dbReference type="Gene3D" id="3.30.470.10">
    <property type="match status" value="1"/>
</dbReference>
<accession>A0ABP8EQ61</accession>